<evidence type="ECO:0000313" key="2">
    <source>
        <dbReference type="EMBL" id="KAG0139326.1"/>
    </source>
</evidence>
<organism evidence="2 3">
    <name type="scientific">Cronartium quercuum f. sp. fusiforme G11</name>
    <dbReference type="NCBI Taxonomy" id="708437"/>
    <lineage>
        <taxon>Eukaryota</taxon>
        <taxon>Fungi</taxon>
        <taxon>Dikarya</taxon>
        <taxon>Basidiomycota</taxon>
        <taxon>Pucciniomycotina</taxon>
        <taxon>Pucciniomycetes</taxon>
        <taxon>Pucciniales</taxon>
        <taxon>Coleosporiaceae</taxon>
        <taxon>Cronartium</taxon>
    </lineage>
</organism>
<evidence type="ECO:0000256" key="1">
    <source>
        <dbReference type="SAM" id="MobiDB-lite"/>
    </source>
</evidence>
<dbReference type="Proteomes" id="UP000886653">
    <property type="component" value="Unassembled WGS sequence"/>
</dbReference>
<accession>A0A9P6T566</accession>
<keyword evidence="3" id="KW-1185">Reference proteome</keyword>
<comment type="caution">
    <text evidence="2">The sequence shown here is derived from an EMBL/GenBank/DDBJ whole genome shotgun (WGS) entry which is preliminary data.</text>
</comment>
<protein>
    <submittedName>
        <fullName evidence="2">Uncharacterized protein</fullName>
    </submittedName>
</protein>
<feature type="region of interest" description="Disordered" evidence="1">
    <location>
        <begin position="1"/>
        <end position="20"/>
    </location>
</feature>
<dbReference type="AlphaFoldDB" id="A0A9P6T566"/>
<reference evidence="2" key="1">
    <citation type="submission" date="2013-11" db="EMBL/GenBank/DDBJ databases">
        <title>Genome sequence of the fusiform rust pathogen reveals effectors for host alternation and coevolution with pine.</title>
        <authorList>
            <consortium name="DOE Joint Genome Institute"/>
            <person name="Smith K."/>
            <person name="Pendleton A."/>
            <person name="Kubisiak T."/>
            <person name="Anderson C."/>
            <person name="Salamov A."/>
            <person name="Aerts A."/>
            <person name="Riley R."/>
            <person name="Clum A."/>
            <person name="Lindquist E."/>
            <person name="Ence D."/>
            <person name="Campbell M."/>
            <person name="Kronenberg Z."/>
            <person name="Feau N."/>
            <person name="Dhillon B."/>
            <person name="Hamelin R."/>
            <person name="Burleigh J."/>
            <person name="Smith J."/>
            <person name="Yandell M."/>
            <person name="Nelson C."/>
            <person name="Grigoriev I."/>
            <person name="Davis J."/>
        </authorList>
    </citation>
    <scope>NUCLEOTIDE SEQUENCE</scope>
    <source>
        <strain evidence="2">G11</strain>
    </source>
</reference>
<gene>
    <name evidence="2" type="ORF">CROQUDRAFT_726613</name>
</gene>
<evidence type="ECO:0000313" key="3">
    <source>
        <dbReference type="Proteomes" id="UP000886653"/>
    </source>
</evidence>
<sequence length="745" mass="83116">MSSFYHQMRQSAWTDPTSPRLSTSLDQLQRLANHLDRGESRSIVNWEIDNPGPLQPHQAIKPQAAPFLSLPDETIDDILTLAIPQPDLNAPITPQSIDPLPEPNKLFTNWYHIHQHPTIWPELKNIALVCRRLSHIARPRLHKYISYQLRRKASQVIDLRRPVGSLVTSQYNDSFIWITGIENLVTKHWIRHLSLSDLQGRPSSSKDPLITPTDLATLLNILSDNLQTLVLKGSSASVLFETLDNEALSRKQALSCLKLNPCDSVPFSVDWLVLCSQKFPELRRLAVKAEKLVDSSNATVRSRCELPDSFYLHSTKIEHLKPQTKLKDSKSITVLEELDIHLNQFSSSLLGLAQLFSLNGSQIKLISLGGSHDWVVPTTITNSNLSLGSILSTEISPNLEKISIALEIVVRSTDLISLAQVDQSSNVEFIDSLLTLQPPRLRTLALTLSTQLIEPRMVEVNWDQSNTYNLPLLSDLWQSNIINSTNQLSTLIIRTIPIGFPKTLGNCGFIIPLNLQNQILPNHKLDNLKRLGIHFNLKEYKLYEFERQWARRSIGNSNIDRFNRRQLDTNFIPITLVEEIVIQPPPQVPVEVPHIPDVDQMAELQGGGGQDFLGLVGATAPFAGNDDDNDPDGGLLGQQGVLVANANPNTHGAGGAVGAGPGAGAVVGQAVVANGQNFTITIRHSNNSEYYRQRIKELSTQHNARFLARPSTISLINWCEINRIEWIKFDGSSIRANGLDLFNEF</sequence>
<dbReference type="EMBL" id="MU167628">
    <property type="protein sequence ID" value="KAG0139326.1"/>
    <property type="molecule type" value="Genomic_DNA"/>
</dbReference>
<name>A0A9P6T566_9BASI</name>
<proteinExistence type="predicted"/>